<reference evidence="5" key="2">
    <citation type="submission" date="2023-05" db="EMBL/GenBank/DDBJ databases">
        <authorList>
            <consortium name="Lawrence Berkeley National Laboratory"/>
            <person name="Steindorff A."/>
            <person name="Hensen N."/>
            <person name="Bonometti L."/>
            <person name="Westerberg I."/>
            <person name="Brannstrom I.O."/>
            <person name="Guillou S."/>
            <person name="Cros-Aarteil S."/>
            <person name="Calhoun S."/>
            <person name="Haridas S."/>
            <person name="Kuo A."/>
            <person name="Mondo S."/>
            <person name="Pangilinan J."/>
            <person name="Riley R."/>
            <person name="Labutti K."/>
            <person name="Andreopoulos B."/>
            <person name="Lipzen A."/>
            <person name="Chen C."/>
            <person name="Yanf M."/>
            <person name="Daum C."/>
            <person name="Ng V."/>
            <person name="Clum A."/>
            <person name="Ohm R."/>
            <person name="Martin F."/>
            <person name="Silar P."/>
            <person name="Natvig D."/>
            <person name="Lalanne C."/>
            <person name="Gautier V."/>
            <person name="Ament-Velasquez S.L."/>
            <person name="Kruys A."/>
            <person name="Hutchinson M.I."/>
            <person name="Powell A.J."/>
            <person name="Barry K."/>
            <person name="Miller A.N."/>
            <person name="Grigoriev I.V."/>
            <person name="Debuchy R."/>
            <person name="Gladieux P."/>
            <person name="Thoren M.H."/>
            <person name="Johannesson H."/>
        </authorList>
    </citation>
    <scope>NUCLEOTIDE SEQUENCE</scope>
    <source>
        <strain evidence="5">CBS 731.68</strain>
    </source>
</reference>
<evidence type="ECO:0000313" key="5">
    <source>
        <dbReference type="EMBL" id="KAK4129248.1"/>
    </source>
</evidence>
<evidence type="ECO:0000256" key="1">
    <source>
        <dbReference type="ARBA" id="ARBA00022614"/>
    </source>
</evidence>
<dbReference type="Gene3D" id="3.80.10.10">
    <property type="entry name" value="Ribonuclease Inhibitor"/>
    <property type="match status" value="2"/>
</dbReference>
<feature type="domain" description="CAP-Gly" evidence="4">
    <location>
        <begin position="28"/>
        <end position="76"/>
    </location>
</feature>
<protein>
    <submittedName>
        <fullName evidence="5">RNI-like protein</fullName>
    </submittedName>
</protein>
<dbReference type="InterPro" id="IPR000938">
    <property type="entry name" value="CAP-Gly_domain"/>
</dbReference>
<dbReference type="InterPro" id="IPR032675">
    <property type="entry name" value="LRR_dom_sf"/>
</dbReference>
<dbReference type="SMART" id="SM01052">
    <property type="entry name" value="CAP_GLY"/>
    <property type="match status" value="1"/>
</dbReference>
<dbReference type="RefSeq" id="XP_062653019.1">
    <property type="nucleotide sequence ID" value="XM_062788008.1"/>
</dbReference>
<gene>
    <name evidence="5" type="ORF">N657DRAFT_560794</name>
</gene>
<dbReference type="PROSITE" id="PS50245">
    <property type="entry name" value="CAP_GLY_2"/>
    <property type="match status" value="1"/>
</dbReference>
<keyword evidence="2" id="KW-0677">Repeat</keyword>
<proteinExistence type="predicted"/>
<organism evidence="5 6">
    <name type="scientific">Parathielavia appendiculata</name>
    <dbReference type="NCBI Taxonomy" id="2587402"/>
    <lineage>
        <taxon>Eukaryota</taxon>
        <taxon>Fungi</taxon>
        <taxon>Dikarya</taxon>
        <taxon>Ascomycota</taxon>
        <taxon>Pezizomycotina</taxon>
        <taxon>Sordariomycetes</taxon>
        <taxon>Sordariomycetidae</taxon>
        <taxon>Sordariales</taxon>
        <taxon>Chaetomiaceae</taxon>
        <taxon>Parathielavia</taxon>
    </lineage>
</organism>
<dbReference type="Proteomes" id="UP001302602">
    <property type="component" value="Unassembled WGS sequence"/>
</dbReference>
<evidence type="ECO:0000256" key="2">
    <source>
        <dbReference type="ARBA" id="ARBA00022737"/>
    </source>
</evidence>
<dbReference type="SUPFAM" id="SSF52058">
    <property type="entry name" value="L domain-like"/>
    <property type="match status" value="1"/>
</dbReference>
<dbReference type="PROSITE" id="PS51450">
    <property type="entry name" value="LRR"/>
    <property type="match status" value="2"/>
</dbReference>
<dbReference type="PANTHER" id="PTHR15454">
    <property type="entry name" value="NISCHARIN RELATED"/>
    <property type="match status" value="1"/>
</dbReference>
<dbReference type="Gene3D" id="2.30.30.190">
    <property type="entry name" value="CAP Gly-rich-like domain"/>
    <property type="match status" value="1"/>
</dbReference>
<reference evidence="5" key="1">
    <citation type="journal article" date="2023" name="Mol. Phylogenet. Evol.">
        <title>Genome-scale phylogeny and comparative genomics of the fungal order Sordariales.</title>
        <authorList>
            <person name="Hensen N."/>
            <person name="Bonometti L."/>
            <person name="Westerberg I."/>
            <person name="Brannstrom I.O."/>
            <person name="Guillou S."/>
            <person name="Cros-Aarteil S."/>
            <person name="Calhoun S."/>
            <person name="Haridas S."/>
            <person name="Kuo A."/>
            <person name="Mondo S."/>
            <person name="Pangilinan J."/>
            <person name="Riley R."/>
            <person name="LaButti K."/>
            <person name="Andreopoulos B."/>
            <person name="Lipzen A."/>
            <person name="Chen C."/>
            <person name="Yan M."/>
            <person name="Daum C."/>
            <person name="Ng V."/>
            <person name="Clum A."/>
            <person name="Steindorff A."/>
            <person name="Ohm R.A."/>
            <person name="Martin F."/>
            <person name="Silar P."/>
            <person name="Natvig D.O."/>
            <person name="Lalanne C."/>
            <person name="Gautier V."/>
            <person name="Ament-Velasquez S.L."/>
            <person name="Kruys A."/>
            <person name="Hutchinson M.I."/>
            <person name="Powell A.J."/>
            <person name="Barry K."/>
            <person name="Miller A.N."/>
            <person name="Grigoriev I.V."/>
            <person name="Debuchy R."/>
            <person name="Gladieux P."/>
            <person name="Hiltunen Thoren M."/>
            <person name="Johannesson H."/>
        </authorList>
    </citation>
    <scope>NUCLEOTIDE SEQUENCE</scope>
    <source>
        <strain evidence="5">CBS 731.68</strain>
    </source>
</reference>
<keyword evidence="1" id="KW-0433">Leucine-rich repeat</keyword>
<dbReference type="GO" id="GO:0005737">
    <property type="term" value="C:cytoplasm"/>
    <property type="evidence" value="ECO:0007669"/>
    <property type="project" value="TreeGrafter"/>
</dbReference>
<dbReference type="Pfam" id="PF01302">
    <property type="entry name" value="CAP_GLY"/>
    <property type="match status" value="1"/>
</dbReference>
<accession>A0AAN6Z974</accession>
<evidence type="ECO:0000259" key="4">
    <source>
        <dbReference type="PROSITE" id="PS50245"/>
    </source>
</evidence>
<sequence>MLDANDGYASVGQRRSYDGALCTVRYIGEVAGTAGSWLGVEWDDPSRGKHDGQHKGVRYFSCTISKQPPTAASFIRPTRPADESQTFLTALHLKYAGDPVEDQKPPRQIKFSGKLAEEVGFEKVRRKQARLDELQFVILDGLQVVCATDGSPQSIGQVCPKVRELDLSRNLFERFGPVVEICKELPLLRSLRVNGNRFQRVLEDEVLESASNAFSGVTELALEDTLFSWEEVCHIATKFPLLTTLHAGSNQLTALTPIQPAPFTATLVSLHLEFNEFAFLSSLAPLASISTLRNLLLKGNRISTISSGSSSPPVFGPNLQYVDLSYNAITTWSFIDALPICFPALTSLRLTHNPLYSNPDLDDSTAIATTPNHNQGQAAGGGGGGGGISKTDEAYMLILARLPSLHTLNFSAVTPADRADAEMFYLSRIARQLAAIPKGSVEVEREVLKRHPRWEELCRAYGEPAVVRRGGEVDPGFLEARLVRVDFYYKSSGGSGGDGGESRVVHVQVPKSFDIYAVKGIVGRVFGMSPLRVKLVWETGEWDPVGGLDEVDEDGEEEDLEAAWERREGKGDVLAEMPELERKGARWVKREVELKDGPRQFGYCVDGLEARIRVERC</sequence>
<dbReference type="SUPFAM" id="SSF74924">
    <property type="entry name" value="Cap-Gly domain"/>
    <property type="match status" value="1"/>
</dbReference>
<dbReference type="EMBL" id="MU853223">
    <property type="protein sequence ID" value="KAK4129248.1"/>
    <property type="molecule type" value="Genomic_DNA"/>
</dbReference>
<dbReference type="InterPro" id="IPR036859">
    <property type="entry name" value="CAP-Gly_dom_sf"/>
</dbReference>
<name>A0AAN6Z974_9PEZI</name>
<comment type="caution">
    <text evidence="5">The sequence shown here is derived from an EMBL/GenBank/DDBJ whole genome shotgun (WGS) entry which is preliminary data.</text>
</comment>
<keyword evidence="6" id="KW-1185">Reference proteome</keyword>
<feature type="region of interest" description="Disordered" evidence="3">
    <location>
        <begin position="362"/>
        <end position="385"/>
    </location>
</feature>
<dbReference type="AlphaFoldDB" id="A0AAN6Z974"/>
<dbReference type="GeneID" id="87824778"/>
<dbReference type="InterPro" id="IPR001611">
    <property type="entry name" value="Leu-rich_rpt"/>
</dbReference>
<evidence type="ECO:0000256" key="3">
    <source>
        <dbReference type="SAM" id="MobiDB-lite"/>
    </source>
</evidence>
<evidence type="ECO:0000313" key="6">
    <source>
        <dbReference type="Proteomes" id="UP001302602"/>
    </source>
</evidence>